<dbReference type="Proteomes" id="UP001321473">
    <property type="component" value="Unassembled WGS sequence"/>
</dbReference>
<evidence type="ECO:0000313" key="3">
    <source>
        <dbReference type="Proteomes" id="UP001321473"/>
    </source>
</evidence>
<name>A0AAQ4F6R3_AMBAM</name>
<keyword evidence="3" id="KW-1185">Reference proteome</keyword>
<dbReference type="InterPro" id="IPR045851">
    <property type="entry name" value="AMP-bd_C_sf"/>
</dbReference>
<comment type="caution">
    <text evidence="2">The sequence shown here is derived from an EMBL/GenBank/DDBJ whole genome shotgun (WGS) entry which is preliminary data.</text>
</comment>
<proteinExistence type="predicted"/>
<dbReference type="AlphaFoldDB" id="A0AAQ4F6R3"/>
<organism evidence="2 3">
    <name type="scientific">Amblyomma americanum</name>
    <name type="common">Lone star tick</name>
    <dbReference type="NCBI Taxonomy" id="6943"/>
    <lineage>
        <taxon>Eukaryota</taxon>
        <taxon>Metazoa</taxon>
        <taxon>Ecdysozoa</taxon>
        <taxon>Arthropoda</taxon>
        <taxon>Chelicerata</taxon>
        <taxon>Arachnida</taxon>
        <taxon>Acari</taxon>
        <taxon>Parasitiformes</taxon>
        <taxon>Ixodida</taxon>
        <taxon>Ixodoidea</taxon>
        <taxon>Ixodidae</taxon>
        <taxon>Amblyomminae</taxon>
        <taxon>Amblyomma</taxon>
    </lineage>
</organism>
<protein>
    <recommendedName>
        <fullName evidence="1">AMP-binding enzyme C-terminal domain-containing protein</fullName>
    </recommendedName>
</protein>
<dbReference type="PANTHER" id="PTHR24096">
    <property type="entry name" value="LONG-CHAIN-FATTY-ACID--COA LIGASE"/>
    <property type="match status" value="1"/>
</dbReference>
<evidence type="ECO:0000313" key="2">
    <source>
        <dbReference type="EMBL" id="KAK8782830.1"/>
    </source>
</evidence>
<dbReference type="SUPFAM" id="SSF56801">
    <property type="entry name" value="Acetyl-CoA synthetase-like"/>
    <property type="match status" value="1"/>
</dbReference>
<dbReference type="InterPro" id="IPR025110">
    <property type="entry name" value="AMP-bd_C"/>
</dbReference>
<dbReference type="GO" id="GO:0016405">
    <property type="term" value="F:CoA-ligase activity"/>
    <property type="evidence" value="ECO:0007669"/>
    <property type="project" value="TreeGrafter"/>
</dbReference>
<sequence length="111" mass="11949">MDQQVAPAELEELLATDPGVRHVVVAGVPHPEFGEAARAFVVLERHGGVAEEAEVAARLKALVAGQLSLHKHLHGGVEFLESIPHTDSGKDLRRALQQSYLQKHKGASKHA</sequence>
<gene>
    <name evidence="2" type="ORF">V5799_015831</name>
</gene>
<dbReference type="Gene3D" id="3.30.300.30">
    <property type="match status" value="1"/>
</dbReference>
<dbReference type="Pfam" id="PF13193">
    <property type="entry name" value="AMP-binding_C"/>
    <property type="match status" value="1"/>
</dbReference>
<dbReference type="PANTHER" id="PTHR24096:SF422">
    <property type="entry name" value="BCDNA.GH02901"/>
    <property type="match status" value="1"/>
</dbReference>
<accession>A0AAQ4F6R3</accession>
<reference evidence="2 3" key="1">
    <citation type="journal article" date="2023" name="Arcadia Sci">
        <title>De novo assembly of a long-read Amblyomma americanum tick genome.</title>
        <authorList>
            <person name="Chou S."/>
            <person name="Poskanzer K.E."/>
            <person name="Rollins M."/>
            <person name="Thuy-Boun P.S."/>
        </authorList>
    </citation>
    <scope>NUCLEOTIDE SEQUENCE [LARGE SCALE GENOMIC DNA]</scope>
    <source>
        <strain evidence="2">F_SG_1</strain>
        <tissue evidence="2">Salivary glands</tissue>
    </source>
</reference>
<feature type="domain" description="AMP-binding enzyme C-terminal" evidence="1">
    <location>
        <begin position="9"/>
        <end position="90"/>
    </location>
</feature>
<dbReference type="EMBL" id="JARKHS020006257">
    <property type="protein sequence ID" value="KAK8782830.1"/>
    <property type="molecule type" value="Genomic_DNA"/>
</dbReference>
<evidence type="ECO:0000259" key="1">
    <source>
        <dbReference type="Pfam" id="PF13193"/>
    </source>
</evidence>